<organism evidence="3 4">
    <name type="scientific">Niallia endozanthoxylica</name>
    <dbReference type="NCBI Taxonomy" id="2036016"/>
    <lineage>
        <taxon>Bacteria</taxon>
        <taxon>Bacillati</taxon>
        <taxon>Bacillota</taxon>
        <taxon>Bacilli</taxon>
        <taxon>Bacillales</taxon>
        <taxon>Bacillaceae</taxon>
        <taxon>Niallia</taxon>
    </lineage>
</organism>
<dbReference type="Gene3D" id="3.20.20.450">
    <property type="entry name" value="EAL domain"/>
    <property type="match status" value="1"/>
</dbReference>
<dbReference type="EMBL" id="VYKL01000026">
    <property type="protein sequence ID" value="KAA9021734.1"/>
    <property type="molecule type" value="Genomic_DNA"/>
</dbReference>
<dbReference type="InterPro" id="IPR013976">
    <property type="entry name" value="HDOD"/>
</dbReference>
<dbReference type="OrthoDB" id="9804751at2"/>
<dbReference type="PANTHER" id="PTHR33525">
    <property type="match status" value="1"/>
</dbReference>
<feature type="domain" description="EAL" evidence="1">
    <location>
        <begin position="1"/>
        <end position="207"/>
    </location>
</feature>
<dbReference type="AlphaFoldDB" id="A0A5J5HLM0"/>
<evidence type="ECO:0000259" key="2">
    <source>
        <dbReference type="PROSITE" id="PS51833"/>
    </source>
</evidence>
<evidence type="ECO:0000259" key="1">
    <source>
        <dbReference type="PROSITE" id="PS50883"/>
    </source>
</evidence>
<dbReference type="Pfam" id="PF00563">
    <property type="entry name" value="EAL"/>
    <property type="match status" value="1"/>
</dbReference>
<dbReference type="InterPro" id="IPR035919">
    <property type="entry name" value="EAL_sf"/>
</dbReference>
<dbReference type="InterPro" id="IPR001633">
    <property type="entry name" value="EAL_dom"/>
</dbReference>
<accession>A0A5J5HLM0</accession>
<feature type="domain" description="HDOD" evidence="2">
    <location>
        <begin position="201"/>
        <end position="390"/>
    </location>
</feature>
<reference evidence="3 4" key="1">
    <citation type="submission" date="2019-09" db="EMBL/GenBank/DDBJ databases">
        <title>Whole genome sequences of isolates from the Mars Exploration Rovers.</title>
        <authorList>
            <person name="Seuylemezian A."/>
            <person name="Vaishampayan P."/>
        </authorList>
    </citation>
    <scope>NUCLEOTIDE SEQUENCE [LARGE SCALE GENOMIC DNA]</scope>
    <source>
        <strain evidence="3 4">MER_TA_151</strain>
    </source>
</reference>
<dbReference type="Pfam" id="PF08668">
    <property type="entry name" value="HDOD"/>
    <property type="match status" value="1"/>
</dbReference>
<dbReference type="PROSITE" id="PS50883">
    <property type="entry name" value="EAL"/>
    <property type="match status" value="1"/>
</dbReference>
<proteinExistence type="predicted"/>
<dbReference type="Gene3D" id="1.10.3210.10">
    <property type="entry name" value="Hypothetical protein af1432"/>
    <property type="match status" value="1"/>
</dbReference>
<dbReference type="InterPro" id="IPR014408">
    <property type="entry name" value="dGMP_Pdiesterase_EAL/HD-GYP"/>
</dbReference>
<keyword evidence="4" id="KW-1185">Reference proteome</keyword>
<dbReference type="PROSITE" id="PS51833">
    <property type="entry name" value="HDOD"/>
    <property type="match status" value="1"/>
</dbReference>
<dbReference type="SMART" id="SM00052">
    <property type="entry name" value="EAL"/>
    <property type="match status" value="1"/>
</dbReference>
<dbReference type="SUPFAM" id="SSF109604">
    <property type="entry name" value="HD-domain/PDEase-like"/>
    <property type="match status" value="1"/>
</dbReference>
<dbReference type="RefSeq" id="WP_150441261.1">
    <property type="nucleotide sequence ID" value="NZ_VYKL01000026.1"/>
</dbReference>
<gene>
    <name evidence="3" type="ORF">F4V44_17305</name>
</gene>
<protein>
    <submittedName>
        <fullName evidence="3">HDOD domain-containing protein</fullName>
    </submittedName>
</protein>
<comment type="caution">
    <text evidence="3">The sequence shown here is derived from an EMBL/GenBank/DDBJ whole genome shotgun (WGS) entry which is preliminary data.</text>
</comment>
<dbReference type="SUPFAM" id="SSF141868">
    <property type="entry name" value="EAL domain-like"/>
    <property type="match status" value="1"/>
</dbReference>
<evidence type="ECO:0000313" key="3">
    <source>
        <dbReference type="EMBL" id="KAA9021734.1"/>
    </source>
</evidence>
<dbReference type="InterPro" id="IPR052340">
    <property type="entry name" value="RNase_Y/CdgJ"/>
</dbReference>
<sequence>MEVFVARQAVFNIEEEIVGYELLYRKDLTNAFPFIDGDRATAEVIINSFLNIGLDRLTEGKKFSIHFTENLLEQKLPTYFNPDDLIVKISQDVEFSNKLITICQGLKEQGYSVILDDHFIIQEHPDLDKLLPYITMIKVDFRQEYAHQHEQIEATAAKYNIKLIAEKIETEEAFIKAKERGYIYFQGYFLSKPIIISNYEIPACFSSHYQTIQNMPLEELRVDELAQLIEKDLSFSIKLLRLINTSSVSSNQKICSIRAAITLLGVDQIKNWVHVLSTREQDKELLLLSDRCMQLTLTRAKLCEAIARQIGMEFPSGYYLTGLISTMKEVVGVSMEEILEDLPLKDDIYDALMGKENIYKLVLDLVEAVERAKWKEINHICKRLNITERDLFRIYAESLNWTSEMIREEKNAMGSLNPLIHY</sequence>
<dbReference type="Proteomes" id="UP000326671">
    <property type="component" value="Unassembled WGS sequence"/>
</dbReference>
<name>A0A5J5HLM0_9BACI</name>
<evidence type="ECO:0000313" key="4">
    <source>
        <dbReference type="Proteomes" id="UP000326671"/>
    </source>
</evidence>
<dbReference type="PANTHER" id="PTHR33525:SF4">
    <property type="entry name" value="CYCLIC DI-GMP PHOSPHODIESTERASE CDGJ"/>
    <property type="match status" value="1"/>
</dbReference>
<dbReference type="PIRSF" id="PIRSF003180">
    <property type="entry name" value="DiGMPpdiest_YuxH"/>
    <property type="match status" value="1"/>
</dbReference>